<evidence type="ECO:0000313" key="4">
    <source>
        <dbReference type="Proteomes" id="UP000295756"/>
    </source>
</evidence>
<dbReference type="RefSeq" id="WP_013102480.1">
    <property type="nucleotide sequence ID" value="NZ_CP037939.1"/>
</dbReference>
<feature type="domain" description="HTH cro/C1-type" evidence="2">
    <location>
        <begin position="10"/>
        <end position="64"/>
    </location>
</feature>
<evidence type="ECO:0000256" key="1">
    <source>
        <dbReference type="ARBA" id="ARBA00023125"/>
    </source>
</evidence>
<evidence type="ECO:0000259" key="2">
    <source>
        <dbReference type="PROSITE" id="PS50943"/>
    </source>
</evidence>
<dbReference type="SMART" id="SM00530">
    <property type="entry name" value="HTH_XRE"/>
    <property type="match status" value="1"/>
</dbReference>
<organism evidence="3 4">
    <name type="scientific">Leuconostoc kimchii</name>
    <dbReference type="NCBI Taxonomy" id="136609"/>
    <lineage>
        <taxon>Bacteria</taxon>
        <taxon>Bacillati</taxon>
        <taxon>Bacillota</taxon>
        <taxon>Bacilli</taxon>
        <taxon>Lactobacillales</taxon>
        <taxon>Lactobacillaceae</taxon>
        <taxon>Leuconostoc</taxon>
    </lineage>
</organism>
<dbReference type="CDD" id="cd00093">
    <property type="entry name" value="HTH_XRE"/>
    <property type="match status" value="1"/>
</dbReference>
<dbReference type="SUPFAM" id="SSF47413">
    <property type="entry name" value="lambda repressor-like DNA-binding domains"/>
    <property type="match status" value="1"/>
</dbReference>
<name>A0ABX5SLP1_9LACO</name>
<dbReference type="Gene3D" id="1.10.260.40">
    <property type="entry name" value="lambda repressor-like DNA-binding domains"/>
    <property type="match status" value="1"/>
</dbReference>
<sequence>MQTDFFGEKLKAVRKSKNLTQLELSKRLEVSKGTISAYEQGLSYPSLETLVKICEILNTSSDYLLSLSDNLTFKMGGLTSEQMNSVLQFIATIERANRILEEN</sequence>
<dbReference type="PANTHER" id="PTHR46558">
    <property type="entry name" value="TRACRIPTIONAL REGULATORY PROTEIN-RELATED-RELATED"/>
    <property type="match status" value="1"/>
</dbReference>
<evidence type="ECO:0000313" key="3">
    <source>
        <dbReference type="EMBL" id="QBR47339.1"/>
    </source>
</evidence>
<dbReference type="PANTHER" id="PTHR46558:SF4">
    <property type="entry name" value="DNA-BIDING PHAGE PROTEIN"/>
    <property type="match status" value="1"/>
</dbReference>
<accession>A0ABX5SLP1</accession>
<dbReference type="InterPro" id="IPR001387">
    <property type="entry name" value="Cro/C1-type_HTH"/>
</dbReference>
<keyword evidence="1" id="KW-0238">DNA-binding</keyword>
<dbReference type="PROSITE" id="PS50943">
    <property type="entry name" value="HTH_CROC1"/>
    <property type="match status" value="1"/>
</dbReference>
<protein>
    <submittedName>
        <fullName evidence="3">XRE family transcriptional regulator</fullName>
    </submittedName>
</protein>
<proteinExistence type="predicted"/>
<keyword evidence="4" id="KW-1185">Reference proteome</keyword>
<dbReference type="Proteomes" id="UP000295756">
    <property type="component" value="Chromosome"/>
</dbReference>
<dbReference type="Pfam" id="PF01381">
    <property type="entry name" value="HTH_3"/>
    <property type="match status" value="1"/>
</dbReference>
<dbReference type="EMBL" id="CP037939">
    <property type="protein sequence ID" value="QBR47339.1"/>
    <property type="molecule type" value="Genomic_DNA"/>
</dbReference>
<gene>
    <name evidence="3" type="ORF">EW139_04065</name>
</gene>
<reference evidence="3 4" key="1">
    <citation type="submission" date="2019-03" db="EMBL/GenBank/DDBJ databases">
        <title>Complete Genome Sequence of Leuconostoc kimchii strain NKJ218 Isolated from Homemade Kimchi.</title>
        <authorList>
            <person name="Jung J.Y."/>
            <person name="Jin H.M."/>
            <person name="Jung J.-W."/>
            <person name="Lee S.-Y."/>
            <person name="Ryu B.-G."/>
            <person name="Han S.-S."/>
            <person name="Kang H.K."/>
            <person name="Choi H.W."/>
            <person name="Chung E.J."/>
            <person name="Choi K.-M."/>
        </authorList>
    </citation>
    <scope>NUCLEOTIDE SEQUENCE [LARGE SCALE GENOMIC DNA]</scope>
    <source>
        <strain evidence="3 4">NKJ218</strain>
    </source>
</reference>
<dbReference type="InterPro" id="IPR010982">
    <property type="entry name" value="Lambda_DNA-bd_dom_sf"/>
</dbReference>